<proteinExistence type="predicted"/>
<dbReference type="EMBL" id="JXYS01000106">
    <property type="protein sequence ID" value="KJF15981.1"/>
    <property type="molecule type" value="Genomic_DNA"/>
</dbReference>
<keyword evidence="1" id="KW-1133">Transmembrane helix</keyword>
<feature type="transmembrane region" description="Helical" evidence="1">
    <location>
        <begin position="292"/>
        <end position="316"/>
    </location>
</feature>
<organism evidence="2 3">
    <name type="scientific">Acidithrix ferrooxidans</name>
    <dbReference type="NCBI Taxonomy" id="1280514"/>
    <lineage>
        <taxon>Bacteria</taxon>
        <taxon>Bacillati</taxon>
        <taxon>Actinomycetota</taxon>
        <taxon>Acidimicrobiia</taxon>
        <taxon>Acidimicrobiales</taxon>
        <taxon>Acidimicrobiaceae</taxon>
        <taxon>Acidithrix</taxon>
    </lineage>
</organism>
<comment type="caution">
    <text evidence="2">The sequence shown here is derived from an EMBL/GenBank/DDBJ whole genome shotgun (WGS) entry which is preliminary data.</text>
</comment>
<keyword evidence="3" id="KW-1185">Reference proteome</keyword>
<evidence type="ECO:0000313" key="3">
    <source>
        <dbReference type="Proteomes" id="UP000032360"/>
    </source>
</evidence>
<keyword evidence="1" id="KW-0812">Transmembrane</keyword>
<evidence type="ECO:0000256" key="1">
    <source>
        <dbReference type="SAM" id="Phobius"/>
    </source>
</evidence>
<dbReference type="Proteomes" id="UP000032360">
    <property type="component" value="Unassembled WGS sequence"/>
</dbReference>
<dbReference type="AlphaFoldDB" id="A0A0D8HFZ8"/>
<accession>A0A0D8HFZ8</accession>
<name>A0A0D8HFZ8_9ACTN</name>
<protein>
    <submittedName>
        <fullName evidence="2">Uncharacterized protein</fullName>
    </submittedName>
</protein>
<gene>
    <name evidence="2" type="ORF">AXFE_31770</name>
</gene>
<evidence type="ECO:0000313" key="2">
    <source>
        <dbReference type="EMBL" id="KJF15981.1"/>
    </source>
</evidence>
<reference evidence="2 3" key="1">
    <citation type="submission" date="2015-01" db="EMBL/GenBank/DDBJ databases">
        <title>Draft genome of the acidophilic iron oxidizer Acidithrix ferrooxidans strain Py-F3.</title>
        <authorList>
            <person name="Poehlein A."/>
            <person name="Eisen S."/>
            <person name="Schloemann M."/>
            <person name="Johnson B.D."/>
            <person name="Daniel R."/>
            <person name="Muehling M."/>
        </authorList>
    </citation>
    <scope>NUCLEOTIDE SEQUENCE [LARGE SCALE GENOMIC DNA]</scope>
    <source>
        <strain evidence="2 3">Py-F3</strain>
    </source>
</reference>
<keyword evidence="1" id="KW-0472">Membrane</keyword>
<sequence>MFGNAPTHSSLSPLWPLAPSLYNVAIDYGSLKSLNLMGVGGLILGQKMATSYEVVDSSLPAPFGKNRQVTSALSALLGVYYSRPDLGAAFNLDSRSISLLKWATGISSGDSSYSRLHPNREIYLKVLSQEQSDPKISLFTSIDVASQWQYGGSVTFNGVRKFIYYSTISNLSSQLFVPTEIRPSGNSKAHPLISGDTTAYVTQNEISRNHLPKSQTNQDLILTSIHKDTDQTVESLVAKRQGFVVLFDQVMPGEHAFDNGVPIPLITTDGFLTGLVLHKGVNHIVLNYVSPWVMVIFWLDLSLNLILILAGGYLVLFKRFLIGRHLF</sequence>